<protein>
    <submittedName>
        <fullName evidence="1">Uncharacterized protein</fullName>
    </submittedName>
</protein>
<keyword evidence="2" id="KW-1185">Reference proteome</keyword>
<dbReference type="Proteomes" id="UP000024635">
    <property type="component" value="Unassembled WGS sequence"/>
</dbReference>
<reference evidence="2" key="1">
    <citation type="journal article" date="2015" name="Nat. Genet.">
        <title>The genome and transcriptome of the zoonotic hookworm Ancylostoma ceylanicum identify infection-specific gene families.</title>
        <authorList>
            <person name="Schwarz E.M."/>
            <person name="Hu Y."/>
            <person name="Antoshechkin I."/>
            <person name="Miller M.M."/>
            <person name="Sternberg P.W."/>
            <person name="Aroian R.V."/>
        </authorList>
    </citation>
    <scope>NUCLEOTIDE SEQUENCE</scope>
    <source>
        <strain evidence="2">HY135</strain>
    </source>
</reference>
<proteinExistence type="predicted"/>
<evidence type="ECO:0000313" key="1">
    <source>
        <dbReference type="EMBL" id="EYC23441.1"/>
    </source>
</evidence>
<name>A0A016V838_9BILA</name>
<gene>
    <name evidence="1" type="primary">Acey_s0015.g2650</name>
    <name evidence="1" type="ORF">Y032_0015g2650</name>
</gene>
<accession>A0A016V838</accession>
<dbReference type="AlphaFoldDB" id="A0A016V838"/>
<dbReference type="EMBL" id="JARK01001351">
    <property type="protein sequence ID" value="EYC23441.1"/>
    <property type="molecule type" value="Genomic_DNA"/>
</dbReference>
<evidence type="ECO:0000313" key="2">
    <source>
        <dbReference type="Proteomes" id="UP000024635"/>
    </source>
</evidence>
<comment type="caution">
    <text evidence="1">The sequence shown here is derived from an EMBL/GenBank/DDBJ whole genome shotgun (WGS) entry which is preliminary data.</text>
</comment>
<sequence>MSAEELLINRPYSKTICAGLLSMNVSNFRLPRKSSSCRVGNIIQMLALFDLSKIVDNEQSCGVPKNQVQVPRNICMHLIENLLKLSINYEC</sequence>
<organism evidence="1 2">
    <name type="scientific">Ancylostoma ceylanicum</name>
    <dbReference type="NCBI Taxonomy" id="53326"/>
    <lineage>
        <taxon>Eukaryota</taxon>
        <taxon>Metazoa</taxon>
        <taxon>Ecdysozoa</taxon>
        <taxon>Nematoda</taxon>
        <taxon>Chromadorea</taxon>
        <taxon>Rhabditida</taxon>
        <taxon>Rhabditina</taxon>
        <taxon>Rhabditomorpha</taxon>
        <taxon>Strongyloidea</taxon>
        <taxon>Ancylostomatidae</taxon>
        <taxon>Ancylostomatinae</taxon>
        <taxon>Ancylostoma</taxon>
    </lineage>
</organism>